<gene>
    <name evidence="3" type="ORF">H5J25_05375</name>
</gene>
<name>A0A974S5M1_9SPHN</name>
<evidence type="ECO:0000256" key="1">
    <source>
        <dbReference type="SAM" id="MobiDB-lite"/>
    </source>
</evidence>
<dbReference type="KEGG" id="sari:H5J25_05375"/>
<evidence type="ECO:0000256" key="2">
    <source>
        <dbReference type="SAM" id="SignalP"/>
    </source>
</evidence>
<dbReference type="Proteomes" id="UP000595894">
    <property type="component" value="Chromosome"/>
</dbReference>
<feature type="region of interest" description="Disordered" evidence="1">
    <location>
        <begin position="31"/>
        <end position="63"/>
    </location>
</feature>
<organism evidence="3 4">
    <name type="scientific">Sphingomonas aliaeris</name>
    <dbReference type="NCBI Taxonomy" id="2759526"/>
    <lineage>
        <taxon>Bacteria</taxon>
        <taxon>Pseudomonadati</taxon>
        <taxon>Pseudomonadota</taxon>
        <taxon>Alphaproteobacteria</taxon>
        <taxon>Sphingomonadales</taxon>
        <taxon>Sphingomonadaceae</taxon>
        <taxon>Sphingomonas</taxon>
    </lineage>
</organism>
<feature type="signal peptide" evidence="2">
    <location>
        <begin position="1"/>
        <end position="22"/>
    </location>
</feature>
<evidence type="ECO:0008006" key="5">
    <source>
        <dbReference type="Google" id="ProtNLM"/>
    </source>
</evidence>
<sequence>MMKTLMVAAGAAAILLPVPVLAQAMDHSMHGMKMPAPPAAKPKPKPKPAAKKAKPAARAVPAPTRSQTLIAPPVVFIPPIQAPAPAPVPAETIPPQAAPVDHSTMDRGAMNHAPDSGGMQGGMMMGMGGTDYAEGSGTSRLPAREGMMRGVHVMTGDWMLMAHGYAWGSYTDQGGPRGANEAFVQSMAMVTAERPLGDGLHLKLQTMLSLEPLMGARGYPNLLATGEVANGQALVDRQHPHDLFMELSGRIDVDVDADSSVFLYGGPVGEPALGPSAFMHRKSAQYQPLAPITHHWFDSTHITYGVITAGYSAPKFQIEASAFRGREPDERRWNIETPRLDSWSVRGTWTPSPSWALQVSHGRLKEPEELEPGVNEQRTTASVHYATGPLTTTLAFSAKNKNPGRVLTAWLGEVNYDLDTHHSVFGRFESVANDELFRDPTSPLHDRKFRVGKIEGGYAYRMPIAGPLGLAVGGTVGTYAIPGALKEAYGKMPVSFTLFAKLALGN</sequence>
<proteinExistence type="predicted"/>
<dbReference type="EMBL" id="CP061035">
    <property type="protein sequence ID" value="QQV78853.1"/>
    <property type="molecule type" value="Genomic_DNA"/>
</dbReference>
<keyword evidence="2" id="KW-0732">Signal</keyword>
<protein>
    <recommendedName>
        <fullName evidence="5">Alginate export domain-containing protein</fullName>
    </recommendedName>
</protein>
<dbReference type="AlphaFoldDB" id="A0A974S5M1"/>
<accession>A0A974S5M1</accession>
<keyword evidence="4" id="KW-1185">Reference proteome</keyword>
<evidence type="ECO:0000313" key="4">
    <source>
        <dbReference type="Proteomes" id="UP000595894"/>
    </source>
</evidence>
<feature type="compositionally biased region" description="Basic residues" evidence="1">
    <location>
        <begin position="42"/>
        <end position="55"/>
    </location>
</feature>
<feature type="chain" id="PRO_5036941830" description="Alginate export domain-containing protein" evidence="2">
    <location>
        <begin position="23"/>
        <end position="506"/>
    </location>
</feature>
<evidence type="ECO:0000313" key="3">
    <source>
        <dbReference type="EMBL" id="QQV78853.1"/>
    </source>
</evidence>
<reference evidence="4" key="1">
    <citation type="submission" date="2020-09" db="EMBL/GenBank/DDBJ databases">
        <title>Sphingomonas sp., a new species isolated from pork steak.</title>
        <authorList>
            <person name="Heidler von Heilborn D."/>
        </authorList>
    </citation>
    <scope>NUCLEOTIDE SEQUENCE [LARGE SCALE GENOMIC DNA]</scope>
</reference>